<comment type="cofactor">
    <cofactor evidence="11">
        <name>Zn(2+)</name>
        <dbReference type="ChEBI" id="CHEBI:29105"/>
    </cofactor>
    <text evidence="11">Binds 1 or 2 Zn(2+) ions per subunit.</text>
</comment>
<evidence type="ECO:0000256" key="8">
    <source>
        <dbReference type="ARBA" id="ARBA00025713"/>
    </source>
</evidence>
<protein>
    <recommendedName>
        <fullName evidence="9 11">D-xylulose reductase</fullName>
        <ecNumber evidence="9 11">1.1.1.9</ecNumber>
    </recommendedName>
    <alternativeName>
        <fullName evidence="11">Xylitol dehydrogenase</fullName>
    </alternativeName>
</protein>
<dbReference type="VEuPathDB" id="FungiDB:ATEG_01882"/>
<organism evidence="12 13">
    <name type="scientific">Aspergillus terreus</name>
    <dbReference type="NCBI Taxonomy" id="33178"/>
    <lineage>
        <taxon>Eukaryota</taxon>
        <taxon>Fungi</taxon>
        <taxon>Dikarya</taxon>
        <taxon>Ascomycota</taxon>
        <taxon>Pezizomycotina</taxon>
        <taxon>Eurotiomycetes</taxon>
        <taxon>Eurotiomycetidae</taxon>
        <taxon>Eurotiales</taxon>
        <taxon>Aspergillaceae</taxon>
        <taxon>Aspergillus</taxon>
        <taxon>Aspergillus subgen. Circumdati</taxon>
    </lineage>
</organism>
<evidence type="ECO:0000256" key="1">
    <source>
        <dbReference type="ARBA" id="ARBA00008072"/>
    </source>
</evidence>
<dbReference type="PANTHER" id="PTHR43161:SF9">
    <property type="entry name" value="SORBITOL DEHYDROGENASE"/>
    <property type="match status" value="1"/>
</dbReference>
<evidence type="ECO:0000313" key="13">
    <source>
        <dbReference type="Proteomes" id="UP000452235"/>
    </source>
</evidence>
<reference evidence="12 13" key="1">
    <citation type="submission" date="2020-01" db="EMBL/GenBank/DDBJ databases">
        <title>Aspergillus terreus IFO 6365 whole genome shotgun sequence.</title>
        <authorList>
            <person name="Kanamasa S."/>
            <person name="Takahashi H."/>
        </authorList>
    </citation>
    <scope>NUCLEOTIDE SEQUENCE [LARGE SCALE GENOMIC DNA]</scope>
    <source>
        <strain evidence="12 13">IFO 6365</strain>
    </source>
</reference>
<dbReference type="InterPro" id="IPR036291">
    <property type="entry name" value="NAD(P)-bd_dom_sf"/>
</dbReference>
<sequence>MKNPSCLLYGPGDARYEDRPVPEIGDPSEVIVRVAYTGVCGSDVHFWVHGGVKNHVSEEHPIVMGHEASGIVHQVGSAVTTLQPGDHVALEPGYPCRRCPCCKIGRYNLCPEMKFAAVPRRCHGTLTKYFKLPADYCYKIAPNTLGLDEATLMEPLAVAVHTVRQIGVQPGQRVVVFGAGTVGLLCAAVAREFGASTIIAVDMNEAKLEFARSVVSSPHVFFQTFVPDAARSAEENAQSLLDAYYEQCPLDKAVDVRGVDVVIEATGAEPCIQTGIHVLRVGGEFIQTGLGRRLVGFPIADVAEKEIVVRGCFRYGPGDFKLGVELAVNGKIPVKTFITKMVPFEQAPEAWETTRRGEGIKTLISGVEG</sequence>
<dbReference type="Proteomes" id="UP000452235">
    <property type="component" value="Unassembled WGS sequence"/>
</dbReference>
<dbReference type="InterPro" id="IPR002328">
    <property type="entry name" value="ADH_Zn_CS"/>
</dbReference>
<evidence type="ECO:0000256" key="4">
    <source>
        <dbReference type="ARBA" id="ARBA00022833"/>
    </source>
</evidence>
<evidence type="ECO:0000256" key="6">
    <source>
        <dbReference type="ARBA" id="ARBA00023027"/>
    </source>
</evidence>
<dbReference type="AlphaFoldDB" id="A0A5M3ZBS5"/>
<dbReference type="SUPFAM" id="SSF51735">
    <property type="entry name" value="NAD(P)-binding Rossmann-fold domains"/>
    <property type="match status" value="1"/>
</dbReference>
<dbReference type="InterPro" id="IPR011032">
    <property type="entry name" value="GroES-like_sf"/>
</dbReference>
<keyword evidence="2 11" id="KW-0859">Xylose metabolism</keyword>
<proteinExistence type="inferred from homology"/>
<dbReference type="InterPro" id="IPR013154">
    <property type="entry name" value="ADH-like_N"/>
</dbReference>
<evidence type="ECO:0000256" key="11">
    <source>
        <dbReference type="RuleBase" id="RU369026"/>
    </source>
</evidence>
<dbReference type="OrthoDB" id="3941538at2759"/>
<comment type="catalytic activity">
    <reaction evidence="11">
        <text>xylitol + NAD(+) = D-xylulose + NADH + H(+)</text>
        <dbReference type="Rhea" id="RHEA:20433"/>
        <dbReference type="ChEBI" id="CHEBI:15378"/>
        <dbReference type="ChEBI" id="CHEBI:17140"/>
        <dbReference type="ChEBI" id="CHEBI:17151"/>
        <dbReference type="ChEBI" id="CHEBI:57540"/>
        <dbReference type="ChEBI" id="CHEBI:57945"/>
        <dbReference type="EC" id="1.1.1.9"/>
    </reaction>
</comment>
<dbReference type="GO" id="GO:0019569">
    <property type="term" value="P:L-arabinose catabolic process to D-xylulose 5-phosphate"/>
    <property type="evidence" value="ECO:0007669"/>
    <property type="project" value="UniProtKB-UniRule"/>
</dbReference>
<dbReference type="InterPro" id="IPR013149">
    <property type="entry name" value="ADH-like_C"/>
</dbReference>
<keyword evidence="13" id="KW-1185">Reference proteome</keyword>
<evidence type="ECO:0000256" key="5">
    <source>
        <dbReference type="ARBA" id="ARBA00023002"/>
    </source>
</evidence>
<keyword evidence="6 11" id="KW-0520">NAD</keyword>
<comment type="similarity">
    <text evidence="1 10">Belongs to the zinc-containing alcohol dehydrogenase family.</text>
</comment>
<gene>
    <name evidence="12" type="ORF">ATEIFO6365_0009038900</name>
</gene>
<keyword evidence="5 11" id="KW-0560">Oxidoreductase</keyword>
<accession>A0A5M3ZBS5</accession>
<dbReference type="GO" id="GO:0008270">
    <property type="term" value="F:zinc ion binding"/>
    <property type="evidence" value="ECO:0007669"/>
    <property type="project" value="UniProtKB-UniRule"/>
</dbReference>
<evidence type="ECO:0000256" key="9">
    <source>
        <dbReference type="ARBA" id="ARBA00026119"/>
    </source>
</evidence>
<dbReference type="EC" id="1.1.1.9" evidence="9 11"/>
<dbReference type="GO" id="GO:0003939">
    <property type="term" value="F:L-iditol 2-dehydrogenase (NAD+) activity"/>
    <property type="evidence" value="ECO:0007669"/>
    <property type="project" value="TreeGrafter"/>
</dbReference>
<dbReference type="InterPro" id="IPR045306">
    <property type="entry name" value="SDH-like"/>
</dbReference>
<evidence type="ECO:0000256" key="2">
    <source>
        <dbReference type="ARBA" id="ARBA00022629"/>
    </source>
</evidence>
<evidence type="ECO:0000256" key="10">
    <source>
        <dbReference type="RuleBase" id="RU361277"/>
    </source>
</evidence>
<keyword evidence="4 10" id="KW-0862">Zinc</keyword>
<dbReference type="GO" id="GO:0042732">
    <property type="term" value="P:D-xylose metabolic process"/>
    <property type="evidence" value="ECO:0007669"/>
    <property type="project" value="UniProtKB-UniRule"/>
</dbReference>
<dbReference type="Pfam" id="PF08240">
    <property type="entry name" value="ADH_N"/>
    <property type="match status" value="1"/>
</dbReference>
<dbReference type="SUPFAM" id="SSF50129">
    <property type="entry name" value="GroES-like"/>
    <property type="match status" value="1"/>
</dbReference>
<dbReference type="PANTHER" id="PTHR43161">
    <property type="entry name" value="SORBITOL DEHYDROGENASE"/>
    <property type="match status" value="1"/>
</dbReference>
<dbReference type="Gene3D" id="3.40.50.720">
    <property type="entry name" value="NAD(P)-binding Rossmann-like Domain"/>
    <property type="match status" value="1"/>
</dbReference>
<dbReference type="PROSITE" id="PS00059">
    <property type="entry name" value="ADH_ZINC"/>
    <property type="match status" value="1"/>
</dbReference>
<comment type="pathway">
    <text evidence="8 11">Carbohydrate degradation; L-arabinose degradation via L-arabinitol; D-xylulose 5-phosphate from L-arabinose (fungal route): step 4/5.</text>
</comment>
<dbReference type="UniPathway" id="UPA00146">
    <property type="reaction ID" value="UER00577"/>
</dbReference>
<dbReference type="Gene3D" id="3.90.180.10">
    <property type="entry name" value="Medium-chain alcohol dehydrogenases, catalytic domain"/>
    <property type="match status" value="1"/>
</dbReference>
<dbReference type="SMART" id="SM00829">
    <property type="entry name" value="PKS_ER"/>
    <property type="match status" value="1"/>
</dbReference>
<comment type="function">
    <text evidence="7 11">Xylitol dehydrogenase which catalyzes the conversion of xylitol to D-xylulose. Xylose is a major component of hemicelluloses such as xylan. Most fungi utilize D-xylose via three enzymatic reactions, xylose reductase (XR), xylitol dehydrogenase (XDH), and xylulokinase, to form xylulose 5-phosphate, which enters pentose phosphate pathway.</text>
</comment>
<keyword evidence="3 10" id="KW-0479">Metal-binding</keyword>
<evidence type="ECO:0000256" key="3">
    <source>
        <dbReference type="ARBA" id="ARBA00022723"/>
    </source>
</evidence>
<dbReference type="GO" id="GO:0006062">
    <property type="term" value="P:sorbitol catabolic process"/>
    <property type="evidence" value="ECO:0007669"/>
    <property type="project" value="TreeGrafter"/>
</dbReference>
<name>A0A5M3ZBS5_ASPTE</name>
<evidence type="ECO:0000313" key="12">
    <source>
        <dbReference type="EMBL" id="GFF19026.1"/>
    </source>
</evidence>
<dbReference type="CDD" id="cd05285">
    <property type="entry name" value="sorbitol_DH"/>
    <property type="match status" value="1"/>
</dbReference>
<dbReference type="InterPro" id="IPR020843">
    <property type="entry name" value="ER"/>
</dbReference>
<dbReference type="GO" id="GO:0046526">
    <property type="term" value="F:D-xylulose reductase activity"/>
    <property type="evidence" value="ECO:0007669"/>
    <property type="project" value="UniProtKB-EC"/>
</dbReference>
<evidence type="ECO:0000256" key="7">
    <source>
        <dbReference type="ARBA" id="ARBA00024843"/>
    </source>
</evidence>
<dbReference type="EMBL" id="BLJY01000009">
    <property type="protein sequence ID" value="GFF19026.1"/>
    <property type="molecule type" value="Genomic_DNA"/>
</dbReference>
<comment type="caution">
    <text evidence="12">The sequence shown here is derived from an EMBL/GenBank/DDBJ whole genome shotgun (WGS) entry which is preliminary data.</text>
</comment>
<keyword evidence="11" id="KW-0119">Carbohydrate metabolism</keyword>
<dbReference type="Pfam" id="PF00107">
    <property type="entry name" value="ADH_zinc_N"/>
    <property type="match status" value="1"/>
</dbReference>
<dbReference type="FunFam" id="3.40.50.720:FF:000068">
    <property type="entry name" value="Sorbitol dehydrogenase"/>
    <property type="match status" value="1"/>
</dbReference>